<evidence type="ECO:0000256" key="1">
    <source>
        <dbReference type="SAM" id="MobiDB-lite"/>
    </source>
</evidence>
<sequence>MTNWQLLRWAGAITGTIGLALFMTLLGLDRADKLSSVLSLFFTVAGFVLSLVAHVRQRPSVVAVARGGSVASAGSVRNVQARSDDGRRQAGASSPPDAGVWADGGSIAAAGDIDGSSAYQGPR</sequence>
<protein>
    <submittedName>
        <fullName evidence="3">Uncharacterized protein</fullName>
    </submittedName>
</protein>
<keyword evidence="4" id="KW-1185">Reference proteome</keyword>
<name>A0ABN2XWP7_9ACTN</name>
<feature type="transmembrane region" description="Helical" evidence="2">
    <location>
        <begin position="7"/>
        <end position="28"/>
    </location>
</feature>
<organism evidence="3 4">
    <name type="scientific">Kitasatospora saccharophila</name>
    <dbReference type="NCBI Taxonomy" id="407973"/>
    <lineage>
        <taxon>Bacteria</taxon>
        <taxon>Bacillati</taxon>
        <taxon>Actinomycetota</taxon>
        <taxon>Actinomycetes</taxon>
        <taxon>Kitasatosporales</taxon>
        <taxon>Streptomycetaceae</taxon>
        <taxon>Kitasatospora</taxon>
    </lineage>
</organism>
<evidence type="ECO:0000313" key="3">
    <source>
        <dbReference type="EMBL" id="GAA2118184.1"/>
    </source>
</evidence>
<dbReference type="RefSeq" id="WP_344557435.1">
    <property type="nucleotide sequence ID" value="NZ_BAAANS010000061.1"/>
</dbReference>
<keyword evidence="2" id="KW-1133">Transmembrane helix</keyword>
<keyword evidence="2" id="KW-0812">Transmembrane</keyword>
<feature type="region of interest" description="Disordered" evidence="1">
    <location>
        <begin position="76"/>
        <end position="106"/>
    </location>
</feature>
<dbReference type="EMBL" id="BAAANS010000061">
    <property type="protein sequence ID" value="GAA2118184.1"/>
    <property type="molecule type" value="Genomic_DNA"/>
</dbReference>
<reference evidence="3 4" key="1">
    <citation type="journal article" date="2019" name="Int. J. Syst. Evol. Microbiol.">
        <title>The Global Catalogue of Microorganisms (GCM) 10K type strain sequencing project: providing services to taxonomists for standard genome sequencing and annotation.</title>
        <authorList>
            <consortium name="The Broad Institute Genomics Platform"/>
            <consortium name="The Broad Institute Genome Sequencing Center for Infectious Disease"/>
            <person name="Wu L."/>
            <person name="Ma J."/>
        </authorList>
    </citation>
    <scope>NUCLEOTIDE SEQUENCE [LARGE SCALE GENOMIC DNA]</scope>
    <source>
        <strain evidence="3 4">JCM 14559</strain>
    </source>
</reference>
<evidence type="ECO:0000256" key="2">
    <source>
        <dbReference type="SAM" id="Phobius"/>
    </source>
</evidence>
<proteinExistence type="predicted"/>
<accession>A0ABN2XWP7</accession>
<comment type="caution">
    <text evidence="3">The sequence shown here is derived from an EMBL/GenBank/DDBJ whole genome shotgun (WGS) entry which is preliminary data.</text>
</comment>
<gene>
    <name evidence="3" type="ORF">GCM10009759_65270</name>
</gene>
<feature type="transmembrane region" description="Helical" evidence="2">
    <location>
        <begin position="34"/>
        <end position="53"/>
    </location>
</feature>
<dbReference type="Proteomes" id="UP001500897">
    <property type="component" value="Unassembled WGS sequence"/>
</dbReference>
<evidence type="ECO:0000313" key="4">
    <source>
        <dbReference type="Proteomes" id="UP001500897"/>
    </source>
</evidence>
<keyword evidence="2" id="KW-0472">Membrane</keyword>